<name>A0A841ASD6_9MICO</name>
<dbReference type="Proteomes" id="UP000536685">
    <property type="component" value="Unassembled WGS sequence"/>
</dbReference>
<dbReference type="RefSeq" id="WP_184239096.1">
    <property type="nucleotide sequence ID" value="NZ_JACHMJ010000001.1"/>
</dbReference>
<gene>
    <name evidence="1" type="ORF">HD599_003024</name>
</gene>
<sequence>MADADVAVARVLKHRLELDRLDYLRELRALATRLTAKEIAAELGGPPSAVEAALDEPVTDPRPGFSGATPWEVAQRFAVGQISREQVVDELARWEYPPTELTDGIDGLLVSPPGSFQEVFRALDRDLIDAEIYGEIVDRTPGGHAVTETNGAVGPDDDLVVLRVLKHRLDLARIDYVRALRALSNGLSAGQIAAELRVPPTTIEEAFAEPVAAPRSGFSGATPWEVAQRFAVGQISREQVVDELARWEYPPMGTPHSHDGLQVSPPGSFLDVIEAADSGLLDDESYAEIVTRRSDA</sequence>
<dbReference type="AlphaFoldDB" id="A0A841ASD6"/>
<reference evidence="1 2" key="1">
    <citation type="submission" date="2020-08" db="EMBL/GenBank/DDBJ databases">
        <title>Sequencing the genomes of 1000 actinobacteria strains.</title>
        <authorList>
            <person name="Klenk H.-P."/>
        </authorList>
    </citation>
    <scope>NUCLEOTIDE SEQUENCE [LARGE SCALE GENOMIC DNA]</scope>
    <source>
        <strain evidence="1 2">DSM 105784</strain>
    </source>
</reference>
<keyword evidence="2" id="KW-1185">Reference proteome</keyword>
<proteinExistence type="predicted"/>
<dbReference type="EMBL" id="JACHMJ010000001">
    <property type="protein sequence ID" value="MBB5844701.1"/>
    <property type="molecule type" value="Genomic_DNA"/>
</dbReference>
<evidence type="ECO:0000313" key="2">
    <source>
        <dbReference type="Proteomes" id="UP000536685"/>
    </source>
</evidence>
<evidence type="ECO:0000313" key="1">
    <source>
        <dbReference type="EMBL" id="MBB5844701.1"/>
    </source>
</evidence>
<protein>
    <submittedName>
        <fullName evidence="1">Uncharacterized protein</fullName>
    </submittedName>
</protein>
<organism evidence="1 2">
    <name type="scientific">Conyzicola lurida</name>
    <dbReference type="NCBI Taxonomy" id="1172621"/>
    <lineage>
        <taxon>Bacteria</taxon>
        <taxon>Bacillati</taxon>
        <taxon>Actinomycetota</taxon>
        <taxon>Actinomycetes</taxon>
        <taxon>Micrococcales</taxon>
        <taxon>Microbacteriaceae</taxon>
        <taxon>Conyzicola</taxon>
    </lineage>
</organism>
<comment type="caution">
    <text evidence="1">The sequence shown here is derived from an EMBL/GenBank/DDBJ whole genome shotgun (WGS) entry which is preliminary data.</text>
</comment>
<accession>A0A841ASD6</accession>